<dbReference type="CDD" id="cd00042">
    <property type="entry name" value="CY"/>
    <property type="match status" value="1"/>
</dbReference>
<dbReference type="GO" id="GO:0004869">
    <property type="term" value="F:cysteine-type endopeptidase inhibitor activity"/>
    <property type="evidence" value="ECO:0007669"/>
    <property type="project" value="UniProtKB-KW"/>
</dbReference>
<keyword evidence="1" id="KW-0646">Protease inhibitor</keyword>
<evidence type="ECO:0000259" key="4">
    <source>
        <dbReference type="Pfam" id="PF16845"/>
    </source>
</evidence>
<evidence type="ECO:0000256" key="3">
    <source>
        <dbReference type="SAM" id="SignalP"/>
    </source>
</evidence>
<gene>
    <name evidence="5" type="ORF">LITE_LOCUS8618</name>
</gene>
<accession>A0AAV0IFY6</accession>
<dbReference type="InterPro" id="IPR000010">
    <property type="entry name" value="Cystatin_dom"/>
</dbReference>
<dbReference type="Gene3D" id="3.10.450.10">
    <property type="match status" value="1"/>
</dbReference>
<keyword evidence="3" id="KW-0732">Signal</keyword>
<dbReference type="SUPFAM" id="SSF54403">
    <property type="entry name" value="Cystatin/monellin"/>
    <property type="match status" value="1"/>
</dbReference>
<feature type="domain" description="Cystatin" evidence="4">
    <location>
        <begin position="29"/>
        <end position="111"/>
    </location>
</feature>
<evidence type="ECO:0000256" key="2">
    <source>
        <dbReference type="ARBA" id="ARBA00022704"/>
    </source>
</evidence>
<feature type="chain" id="PRO_5043381674" description="Cystatin domain-containing protein" evidence="3">
    <location>
        <begin position="23"/>
        <end position="124"/>
    </location>
</feature>
<dbReference type="EMBL" id="CAMGYJ010000003">
    <property type="protein sequence ID" value="CAI0395195.1"/>
    <property type="molecule type" value="Genomic_DNA"/>
</dbReference>
<feature type="signal peptide" evidence="3">
    <location>
        <begin position="1"/>
        <end position="22"/>
    </location>
</feature>
<evidence type="ECO:0000313" key="6">
    <source>
        <dbReference type="Proteomes" id="UP001154282"/>
    </source>
</evidence>
<dbReference type="InterPro" id="IPR046350">
    <property type="entry name" value="Cystatin_sf"/>
</dbReference>
<dbReference type="AlphaFoldDB" id="A0AAV0IFY6"/>
<comment type="caution">
    <text evidence="5">The sequence shown here is derived from an EMBL/GenBank/DDBJ whole genome shotgun (WGS) entry which is preliminary data.</text>
</comment>
<keyword evidence="6" id="KW-1185">Reference proteome</keyword>
<evidence type="ECO:0000256" key="1">
    <source>
        <dbReference type="ARBA" id="ARBA00022690"/>
    </source>
</evidence>
<protein>
    <recommendedName>
        <fullName evidence="4">Cystatin domain-containing protein</fullName>
    </recommendedName>
</protein>
<evidence type="ECO:0000313" key="5">
    <source>
        <dbReference type="EMBL" id="CAI0395195.1"/>
    </source>
</evidence>
<proteinExistence type="predicted"/>
<reference evidence="5" key="1">
    <citation type="submission" date="2022-08" db="EMBL/GenBank/DDBJ databases">
        <authorList>
            <person name="Gutierrez-Valencia J."/>
        </authorList>
    </citation>
    <scope>NUCLEOTIDE SEQUENCE</scope>
</reference>
<dbReference type="PANTHER" id="PTHR47364:SF2">
    <property type="entry name" value="CYSTEINE PROTEINASE INHIBITOR 5"/>
    <property type="match status" value="1"/>
</dbReference>
<name>A0AAV0IFY6_9ROSI</name>
<organism evidence="5 6">
    <name type="scientific">Linum tenue</name>
    <dbReference type="NCBI Taxonomy" id="586396"/>
    <lineage>
        <taxon>Eukaryota</taxon>
        <taxon>Viridiplantae</taxon>
        <taxon>Streptophyta</taxon>
        <taxon>Embryophyta</taxon>
        <taxon>Tracheophyta</taxon>
        <taxon>Spermatophyta</taxon>
        <taxon>Magnoliopsida</taxon>
        <taxon>eudicotyledons</taxon>
        <taxon>Gunneridae</taxon>
        <taxon>Pentapetalae</taxon>
        <taxon>rosids</taxon>
        <taxon>fabids</taxon>
        <taxon>Malpighiales</taxon>
        <taxon>Linaceae</taxon>
        <taxon>Linum</taxon>
    </lineage>
</organism>
<dbReference type="Proteomes" id="UP001154282">
    <property type="component" value="Unassembled WGS sequence"/>
</dbReference>
<sequence length="124" mass="13906">MKAISFLITIATLSFFLSDATATGGWRPIENVNDEHVLEIAEFAVKTYSWQIGHSLELITVRRGVVQVVAGGKSYELVLTASPPHLDLEPVQYKAVVYENVFHVKKLVYFRPSYFTSSEATIKN</sequence>
<keyword evidence="2" id="KW-0789">Thiol protease inhibitor</keyword>
<dbReference type="PANTHER" id="PTHR47364">
    <property type="entry name" value="CYSTEINE PROTEINASE INHIBITOR 5"/>
    <property type="match status" value="1"/>
</dbReference>
<dbReference type="Pfam" id="PF16845">
    <property type="entry name" value="SQAPI"/>
    <property type="match status" value="1"/>
</dbReference>